<dbReference type="Proteomes" id="UP000268321">
    <property type="component" value="Unassembled WGS sequence"/>
</dbReference>
<dbReference type="GO" id="GO:0006879">
    <property type="term" value="P:intracellular iron ion homeostasis"/>
    <property type="evidence" value="ECO:0007669"/>
    <property type="project" value="TreeGrafter"/>
</dbReference>
<keyword evidence="2" id="KW-0813">Transport</keyword>
<comment type="subcellular location">
    <subcellularLocation>
        <location evidence="1">Membrane</location>
        <topology evidence="1">Multi-pass membrane protein</topology>
    </subcellularLocation>
</comment>
<keyword evidence="6 9" id="KW-1133">Transmembrane helix</keyword>
<evidence type="ECO:0000256" key="7">
    <source>
        <dbReference type="ARBA" id="ARBA00023065"/>
    </source>
</evidence>
<proteinExistence type="predicted"/>
<feature type="non-terminal residue" evidence="11">
    <location>
        <position position="292"/>
    </location>
</feature>
<evidence type="ECO:0000259" key="10">
    <source>
        <dbReference type="Pfam" id="PF01794"/>
    </source>
</evidence>
<keyword evidence="4 9" id="KW-0812">Transmembrane</keyword>
<feature type="transmembrane region" description="Helical" evidence="9">
    <location>
        <begin position="248"/>
        <end position="270"/>
    </location>
</feature>
<feature type="transmembrane region" description="Helical" evidence="9">
    <location>
        <begin position="20"/>
        <end position="45"/>
    </location>
</feature>
<dbReference type="EMBL" id="ML004494">
    <property type="protein sequence ID" value="RKP29313.1"/>
    <property type="molecule type" value="Genomic_DNA"/>
</dbReference>
<dbReference type="Pfam" id="PF01794">
    <property type="entry name" value="Ferric_reduct"/>
    <property type="match status" value="1"/>
</dbReference>
<organism evidence="11 12">
    <name type="scientific">Metschnikowia bicuspidata</name>
    <dbReference type="NCBI Taxonomy" id="27322"/>
    <lineage>
        <taxon>Eukaryota</taxon>
        <taxon>Fungi</taxon>
        <taxon>Dikarya</taxon>
        <taxon>Ascomycota</taxon>
        <taxon>Saccharomycotina</taxon>
        <taxon>Pichiomycetes</taxon>
        <taxon>Metschnikowiaceae</taxon>
        <taxon>Metschnikowia</taxon>
    </lineage>
</organism>
<keyword evidence="5" id="KW-0274">FAD</keyword>
<dbReference type="GO" id="GO:0006826">
    <property type="term" value="P:iron ion transport"/>
    <property type="evidence" value="ECO:0007669"/>
    <property type="project" value="TreeGrafter"/>
</dbReference>
<feature type="transmembrane region" description="Helical" evidence="9">
    <location>
        <begin position="82"/>
        <end position="102"/>
    </location>
</feature>
<feature type="transmembrane region" description="Helical" evidence="9">
    <location>
        <begin position="188"/>
        <end position="211"/>
    </location>
</feature>
<evidence type="ECO:0000256" key="3">
    <source>
        <dbReference type="ARBA" id="ARBA00022630"/>
    </source>
</evidence>
<evidence type="ECO:0000256" key="4">
    <source>
        <dbReference type="ARBA" id="ARBA00022692"/>
    </source>
</evidence>
<dbReference type="GO" id="GO:0000293">
    <property type="term" value="F:ferric-chelate reductase activity"/>
    <property type="evidence" value="ECO:0007669"/>
    <property type="project" value="TreeGrafter"/>
</dbReference>
<evidence type="ECO:0000256" key="9">
    <source>
        <dbReference type="SAM" id="Phobius"/>
    </source>
</evidence>
<keyword evidence="7" id="KW-0406">Ion transport</keyword>
<evidence type="ECO:0000256" key="6">
    <source>
        <dbReference type="ARBA" id="ARBA00022989"/>
    </source>
</evidence>
<dbReference type="OrthoDB" id="3944240at2759"/>
<keyword evidence="8 9" id="KW-0472">Membrane</keyword>
<gene>
    <name evidence="11" type="ORF">METBISCDRAFT_24338</name>
</gene>
<protein>
    <recommendedName>
        <fullName evidence="10">Ferric oxidoreductase domain-containing protein</fullName>
    </recommendedName>
</protein>
<name>A0A4P9Z9C6_9ASCO</name>
<feature type="transmembrane region" description="Helical" evidence="9">
    <location>
        <begin position="122"/>
        <end position="140"/>
    </location>
</feature>
<evidence type="ECO:0000313" key="12">
    <source>
        <dbReference type="Proteomes" id="UP000268321"/>
    </source>
</evidence>
<evidence type="ECO:0000256" key="8">
    <source>
        <dbReference type="ARBA" id="ARBA00023136"/>
    </source>
</evidence>
<dbReference type="PANTHER" id="PTHR32361">
    <property type="entry name" value="FERRIC/CUPRIC REDUCTASE TRANSMEMBRANE COMPONENT"/>
    <property type="match status" value="1"/>
</dbReference>
<dbReference type="PANTHER" id="PTHR32361:SF28">
    <property type="entry name" value="FRP1P"/>
    <property type="match status" value="1"/>
</dbReference>
<feature type="transmembrane region" description="Helical" evidence="9">
    <location>
        <begin position="223"/>
        <end position="242"/>
    </location>
</feature>
<dbReference type="InterPro" id="IPR051410">
    <property type="entry name" value="Ferric/Cupric_Reductase"/>
</dbReference>
<dbReference type="InterPro" id="IPR013130">
    <property type="entry name" value="Fe3_Rdtase_TM_dom"/>
</dbReference>
<dbReference type="GO" id="GO:0005886">
    <property type="term" value="C:plasma membrane"/>
    <property type="evidence" value="ECO:0007669"/>
    <property type="project" value="TreeGrafter"/>
</dbReference>
<evidence type="ECO:0000256" key="1">
    <source>
        <dbReference type="ARBA" id="ARBA00004141"/>
    </source>
</evidence>
<evidence type="ECO:0000256" key="5">
    <source>
        <dbReference type="ARBA" id="ARBA00022827"/>
    </source>
</evidence>
<evidence type="ECO:0000256" key="2">
    <source>
        <dbReference type="ARBA" id="ARBA00022448"/>
    </source>
</evidence>
<reference evidence="12" key="1">
    <citation type="journal article" date="2018" name="Nat. Microbiol.">
        <title>Leveraging single-cell genomics to expand the fungal tree of life.</title>
        <authorList>
            <person name="Ahrendt S.R."/>
            <person name="Quandt C.A."/>
            <person name="Ciobanu D."/>
            <person name="Clum A."/>
            <person name="Salamov A."/>
            <person name="Andreopoulos B."/>
            <person name="Cheng J.F."/>
            <person name="Woyke T."/>
            <person name="Pelin A."/>
            <person name="Henrissat B."/>
            <person name="Reynolds N.K."/>
            <person name="Benny G.L."/>
            <person name="Smith M.E."/>
            <person name="James T.Y."/>
            <person name="Grigoriev I.V."/>
        </authorList>
    </citation>
    <scope>NUCLEOTIDE SEQUENCE [LARGE SCALE GENOMIC DNA]</scope>
    <source>
        <strain evidence="12">Baker2002</strain>
    </source>
</reference>
<evidence type="ECO:0000313" key="11">
    <source>
        <dbReference type="EMBL" id="RKP29313.1"/>
    </source>
</evidence>
<sequence length="292" mass="33662">MAIELADQPGVANQRNKKFLALSLLLDLLLPLIHGFLFLWIPWILRSHRNQESLMFVPYFNFMKFTSRLTKTFSTKIFNKKFYFQPSLLIVAAIHLALNAFFCVAQTAEFNYRPKSYIVSKRLGAIAIAQVIPILLFVCKNNVVSALSGLSSDKSVFFHKWLGRFAFLAATLHMSFILKYFIGLNRYAVLQVPAQIFGFIAFSCLGMMNLGSLKLIRKFSFELFLMQHRIFNFFFLLFAFLHHTATRIPLLVGFLLLVLDRITCIVLEILHKRKGPTKGKCDFEILDENTTR</sequence>
<accession>A0A4P9Z9C6</accession>
<keyword evidence="3" id="KW-0285">Flavoprotein</keyword>
<feature type="transmembrane region" description="Helical" evidence="9">
    <location>
        <begin position="161"/>
        <end position="182"/>
    </location>
</feature>
<keyword evidence="12" id="KW-1185">Reference proteome</keyword>
<dbReference type="AlphaFoldDB" id="A0A4P9Z9C6"/>
<dbReference type="GO" id="GO:0015677">
    <property type="term" value="P:copper ion import"/>
    <property type="evidence" value="ECO:0007669"/>
    <property type="project" value="TreeGrafter"/>
</dbReference>
<feature type="domain" description="Ferric oxidoreductase" evidence="10">
    <location>
        <begin position="123"/>
        <end position="238"/>
    </location>
</feature>